<feature type="compositionally biased region" description="Acidic residues" evidence="2">
    <location>
        <begin position="258"/>
        <end position="268"/>
    </location>
</feature>
<evidence type="ECO:0000313" key="3">
    <source>
        <dbReference type="EMBL" id="EJK44709.1"/>
    </source>
</evidence>
<dbReference type="AlphaFoldDB" id="K0R1F7"/>
<dbReference type="Gene3D" id="1.25.40.10">
    <property type="entry name" value="Tetratricopeptide repeat domain"/>
    <property type="match status" value="1"/>
</dbReference>
<dbReference type="SMART" id="SM00671">
    <property type="entry name" value="SEL1"/>
    <property type="match status" value="1"/>
</dbReference>
<dbReference type="PANTHER" id="PTHR11102">
    <property type="entry name" value="SEL-1-LIKE PROTEIN"/>
    <property type="match status" value="1"/>
</dbReference>
<accession>K0R1F7</accession>
<sequence>MQRVIELYNEAAELGSIEALFSLGNAYYLGDGVEKNTAKGVEFYKKAAMQGHVVSRHNLGISEVQKENYNRAVRHLLISAKMGFKDSLETMKQLFMTGQATKAQYYEALKGYQDALSWIGALPANSSAVRHEPPAVFMPMIGLRRRPPLLAADADEGRDPGRPLPVPLKCHEDNPRCSAGVFLRPDETRFAAARKAQPADHIPPHQVSQASSSPSAAAFAHPLSSRLHSYFKAAAAGCNTPTKMSRGLREGGERKEEEAEGEGEEGAEEGPVSFTKTPIGFNSVNSDRAVAKSAAEKQIKKGRCQRVGCQPRPDALPARSQKGRTTHTDTRLSGD</sequence>
<feature type="non-terminal residue" evidence="3">
    <location>
        <position position="335"/>
    </location>
</feature>
<dbReference type="InterPro" id="IPR050767">
    <property type="entry name" value="Sel1_AlgK"/>
</dbReference>
<evidence type="ECO:0000256" key="2">
    <source>
        <dbReference type="SAM" id="MobiDB-lite"/>
    </source>
</evidence>
<reference evidence="3 4" key="1">
    <citation type="journal article" date="2012" name="Genome Biol.">
        <title>Genome and low-iron response of an oceanic diatom adapted to chronic iron limitation.</title>
        <authorList>
            <person name="Lommer M."/>
            <person name="Specht M."/>
            <person name="Roy A.S."/>
            <person name="Kraemer L."/>
            <person name="Andreson R."/>
            <person name="Gutowska M.A."/>
            <person name="Wolf J."/>
            <person name="Bergner S.V."/>
            <person name="Schilhabel M.B."/>
            <person name="Klostermeier U.C."/>
            <person name="Beiko R.G."/>
            <person name="Rosenstiel P."/>
            <person name="Hippler M."/>
            <person name="Laroche J."/>
        </authorList>
    </citation>
    <scope>NUCLEOTIDE SEQUENCE [LARGE SCALE GENOMIC DNA]</scope>
    <source>
        <strain evidence="3 4">CCMP1005</strain>
    </source>
</reference>
<name>K0R1F7_THAOC</name>
<dbReference type="OrthoDB" id="272077at2759"/>
<dbReference type="eggNOG" id="ENOG502SE8Q">
    <property type="taxonomic scope" value="Eukaryota"/>
</dbReference>
<feature type="compositionally biased region" description="Basic and acidic residues" evidence="2">
    <location>
        <begin position="326"/>
        <end position="335"/>
    </location>
</feature>
<dbReference type="Proteomes" id="UP000266841">
    <property type="component" value="Unassembled WGS sequence"/>
</dbReference>
<evidence type="ECO:0000256" key="1">
    <source>
        <dbReference type="ARBA" id="ARBA00038101"/>
    </source>
</evidence>
<feature type="compositionally biased region" description="Polar residues" evidence="2">
    <location>
        <begin position="274"/>
        <end position="286"/>
    </location>
</feature>
<comment type="caution">
    <text evidence="3">The sequence shown here is derived from an EMBL/GenBank/DDBJ whole genome shotgun (WGS) entry which is preliminary data.</text>
</comment>
<organism evidence="3 4">
    <name type="scientific">Thalassiosira oceanica</name>
    <name type="common">Marine diatom</name>
    <dbReference type="NCBI Taxonomy" id="159749"/>
    <lineage>
        <taxon>Eukaryota</taxon>
        <taxon>Sar</taxon>
        <taxon>Stramenopiles</taxon>
        <taxon>Ochrophyta</taxon>
        <taxon>Bacillariophyta</taxon>
        <taxon>Coscinodiscophyceae</taxon>
        <taxon>Thalassiosirophycidae</taxon>
        <taxon>Thalassiosirales</taxon>
        <taxon>Thalassiosiraceae</taxon>
        <taxon>Thalassiosira</taxon>
    </lineage>
</organism>
<dbReference type="PANTHER" id="PTHR11102:SF160">
    <property type="entry name" value="ERAD-ASSOCIATED E3 UBIQUITIN-PROTEIN LIGASE COMPONENT HRD3"/>
    <property type="match status" value="1"/>
</dbReference>
<feature type="region of interest" description="Disordered" evidence="2">
    <location>
        <begin position="239"/>
        <end position="335"/>
    </location>
</feature>
<dbReference type="InterPro" id="IPR011990">
    <property type="entry name" value="TPR-like_helical_dom_sf"/>
</dbReference>
<evidence type="ECO:0000313" key="4">
    <source>
        <dbReference type="Proteomes" id="UP000266841"/>
    </source>
</evidence>
<protein>
    <submittedName>
        <fullName evidence="3">Uncharacterized protein</fullName>
    </submittedName>
</protein>
<dbReference type="SUPFAM" id="SSF81901">
    <property type="entry name" value="HCP-like"/>
    <property type="match status" value="1"/>
</dbReference>
<dbReference type="InterPro" id="IPR006597">
    <property type="entry name" value="Sel1-like"/>
</dbReference>
<feature type="compositionally biased region" description="Basic and acidic residues" evidence="2">
    <location>
        <begin position="247"/>
        <end position="257"/>
    </location>
</feature>
<gene>
    <name evidence="3" type="ORF">THAOC_36731</name>
</gene>
<comment type="similarity">
    <text evidence="1">Belongs to the sel-1 family.</text>
</comment>
<proteinExistence type="inferred from homology"/>
<keyword evidence="4" id="KW-1185">Reference proteome</keyword>
<dbReference type="Pfam" id="PF08238">
    <property type="entry name" value="Sel1"/>
    <property type="match status" value="2"/>
</dbReference>
<dbReference type="EMBL" id="AGNL01049323">
    <property type="protein sequence ID" value="EJK44709.1"/>
    <property type="molecule type" value="Genomic_DNA"/>
</dbReference>